<accession>A0AAW0AG78</accession>
<organism evidence="1 2">
    <name type="scientific">Favolaschia claudopus</name>
    <dbReference type="NCBI Taxonomy" id="2862362"/>
    <lineage>
        <taxon>Eukaryota</taxon>
        <taxon>Fungi</taxon>
        <taxon>Dikarya</taxon>
        <taxon>Basidiomycota</taxon>
        <taxon>Agaricomycotina</taxon>
        <taxon>Agaricomycetes</taxon>
        <taxon>Agaricomycetidae</taxon>
        <taxon>Agaricales</taxon>
        <taxon>Marasmiineae</taxon>
        <taxon>Mycenaceae</taxon>
        <taxon>Favolaschia</taxon>
    </lineage>
</organism>
<comment type="caution">
    <text evidence="1">The sequence shown here is derived from an EMBL/GenBank/DDBJ whole genome shotgun (WGS) entry which is preliminary data.</text>
</comment>
<dbReference type="EMBL" id="JAWWNJ010000069">
    <property type="protein sequence ID" value="KAK7008060.1"/>
    <property type="molecule type" value="Genomic_DNA"/>
</dbReference>
<keyword evidence="2" id="KW-1185">Reference proteome</keyword>
<name>A0AAW0AG78_9AGAR</name>
<dbReference type="AlphaFoldDB" id="A0AAW0AG78"/>
<evidence type="ECO:0008006" key="3">
    <source>
        <dbReference type="Google" id="ProtNLM"/>
    </source>
</evidence>
<evidence type="ECO:0000313" key="1">
    <source>
        <dbReference type="EMBL" id="KAK7008060.1"/>
    </source>
</evidence>
<gene>
    <name evidence="1" type="ORF">R3P38DRAFT_2726336</name>
</gene>
<dbReference type="SUPFAM" id="SSF52047">
    <property type="entry name" value="RNI-like"/>
    <property type="match status" value="1"/>
</dbReference>
<dbReference type="InterPro" id="IPR032675">
    <property type="entry name" value="LRR_dom_sf"/>
</dbReference>
<protein>
    <recommendedName>
        <fullName evidence="3">F-box domain-containing protein</fullName>
    </recommendedName>
</protein>
<evidence type="ECO:0000313" key="2">
    <source>
        <dbReference type="Proteomes" id="UP001362999"/>
    </source>
</evidence>
<dbReference type="Gene3D" id="3.80.10.10">
    <property type="entry name" value="Ribonuclease Inhibitor"/>
    <property type="match status" value="1"/>
</dbReference>
<dbReference type="Gene3D" id="1.20.1280.50">
    <property type="match status" value="1"/>
</dbReference>
<sequence>MDTPTAGLSFTSKLLPTATQIAQVRNCSRAGILPVPASDLHAIVVEAPEELTRYDAEITKLQNGLDRLVLERTMLASYADGCRSVLAPVQRLPNELLADIFEWSFPEELYVLESTPEEEVDRISQWHLRQLAQVCCRWYSIAMATPKLWSTIAVDTSLWSDCNISIQTLLTLLDYSLTQGQNHPLTLDVGISNMYRCTDLVVEALTKHAHRWRDVFIWSDGEPHRYLANATGSLDRLEMLEINLSSNKSWNELEFFYQAPRLTEFSFAGRLENMPKIPWHQITKCSYHSDSHPPPPYQRLSVLLLANKVDTFTLELDLRNFPLDHDWHSYTSSMRHIEFELSTNDPRVFDKLLDSLTLPSLESFSLAPLSDYDPPAWSSNRFVSLASRSQFGESLTCLCVHAMIAHTELVRCLQAVPRLEKLVLADCVWIDDDAMIVITHELLQLLTYTANSSCLLPRLSTLHMTSLLEFTDASFLDLVASRMRKTRIDGLASFETKLLCYPERQRDMSPETLQQLAQMVASGALKLTVLSEAIDTET</sequence>
<dbReference type="Proteomes" id="UP001362999">
    <property type="component" value="Unassembled WGS sequence"/>
</dbReference>
<reference evidence="1 2" key="1">
    <citation type="journal article" date="2024" name="J Genomics">
        <title>Draft genome sequencing and assembly of Favolaschia claudopus CIRM-BRFM 2984 isolated from oak limbs.</title>
        <authorList>
            <person name="Navarro D."/>
            <person name="Drula E."/>
            <person name="Chaduli D."/>
            <person name="Cazenave R."/>
            <person name="Ahrendt S."/>
            <person name="Wang J."/>
            <person name="Lipzen A."/>
            <person name="Daum C."/>
            <person name="Barry K."/>
            <person name="Grigoriev I.V."/>
            <person name="Favel A."/>
            <person name="Rosso M.N."/>
            <person name="Martin F."/>
        </authorList>
    </citation>
    <scope>NUCLEOTIDE SEQUENCE [LARGE SCALE GENOMIC DNA]</scope>
    <source>
        <strain evidence="1 2">CIRM-BRFM 2984</strain>
    </source>
</reference>
<proteinExistence type="predicted"/>